<dbReference type="PANTHER" id="PTHR44591:SF23">
    <property type="entry name" value="CHEY SUBFAMILY"/>
    <property type="match status" value="1"/>
</dbReference>
<name>A0A0B0EG16_9BACT</name>
<dbReference type="InterPro" id="IPR001789">
    <property type="entry name" value="Sig_transdc_resp-reg_receiver"/>
</dbReference>
<comment type="caution">
    <text evidence="4">The sequence shown here is derived from an EMBL/GenBank/DDBJ whole genome shotgun (WGS) entry which is preliminary data.</text>
</comment>
<dbReference type="PROSITE" id="PS50110">
    <property type="entry name" value="RESPONSE_REGULATORY"/>
    <property type="match status" value="1"/>
</dbReference>
<dbReference type="GO" id="GO:0000160">
    <property type="term" value="P:phosphorelay signal transduction system"/>
    <property type="evidence" value="ECO:0007669"/>
    <property type="project" value="InterPro"/>
</dbReference>
<reference evidence="4 5" key="1">
    <citation type="submission" date="2014-10" db="EMBL/GenBank/DDBJ databases">
        <title>Draft genome of anammox bacterium scalindua brodae, obtained using differential coverage binning of sequence data from two enrichment reactors.</title>
        <authorList>
            <person name="Speth D.R."/>
            <person name="Russ L."/>
            <person name="Kartal B."/>
            <person name="Op den Camp H.J."/>
            <person name="Dutilh B.E."/>
            <person name="Jetten M.S."/>
        </authorList>
    </citation>
    <scope>NUCLEOTIDE SEQUENCE [LARGE SCALE GENOMIC DNA]</scope>
    <source>
        <strain evidence="4">RU1</strain>
    </source>
</reference>
<dbReference type="Pfam" id="PF00072">
    <property type="entry name" value="Response_reg"/>
    <property type="match status" value="1"/>
</dbReference>
<dbReference type="AlphaFoldDB" id="A0A0B0EG16"/>
<evidence type="ECO:0000256" key="2">
    <source>
        <dbReference type="PROSITE-ProRule" id="PRU00169"/>
    </source>
</evidence>
<dbReference type="Gene3D" id="3.40.50.2300">
    <property type="match status" value="1"/>
</dbReference>
<evidence type="ECO:0000259" key="3">
    <source>
        <dbReference type="PROSITE" id="PS50110"/>
    </source>
</evidence>
<feature type="modified residue" description="4-aspartylphosphate" evidence="2">
    <location>
        <position position="53"/>
    </location>
</feature>
<dbReference type="SMART" id="SM00448">
    <property type="entry name" value="REC"/>
    <property type="match status" value="1"/>
</dbReference>
<organism evidence="4 5">
    <name type="scientific">Candidatus Scalindua brodae</name>
    <dbReference type="NCBI Taxonomy" id="237368"/>
    <lineage>
        <taxon>Bacteria</taxon>
        <taxon>Pseudomonadati</taxon>
        <taxon>Planctomycetota</taxon>
        <taxon>Candidatus Brocadiia</taxon>
        <taxon>Candidatus Brocadiales</taxon>
        <taxon>Candidatus Scalinduaceae</taxon>
        <taxon>Candidatus Scalindua</taxon>
    </lineage>
</organism>
<accession>A0A0B0EG16</accession>
<dbReference type="eggNOG" id="COG0745">
    <property type="taxonomic scope" value="Bacteria"/>
</dbReference>
<dbReference type="Proteomes" id="UP000030652">
    <property type="component" value="Unassembled WGS sequence"/>
</dbReference>
<evidence type="ECO:0000313" key="5">
    <source>
        <dbReference type="Proteomes" id="UP000030652"/>
    </source>
</evidence>
<protein>
    <submittedName>
        <fullName evidence="4">Two-component response regulator</fullName>
    </submittedName>
</protein>
<evidence type="ECO:0000256" key="1">
    <source>
        <dbReference type="ARBA" id="ARBA00022553"/>
    </source>
</evidence>
<dbReference type="InterPro" id="IPR050595">
    <property type="entry name" value="Bact_response_regulator"/>
</dbReference>
<dbReference type="CDD" id="cd00156">
    <property type="entry name" value="REC"/>
    <property type="match status" value="1"/>
</dbReference>
<dbReference type="SUPFAM" id="SSF52172">
    <property type="entry name" value="CheY-like"/>
    <property type="match status" value="1"/>
</dbReference>
<gene>
    <name evidence="4" type="ORF">SCABRO_02203</name>
</gene>
<dbReference type="InterPro" id="IPR011006">
    <property type="entry name" value="CheY-like_superfamily"/>
</dbReference>
<evidence type="ECO:0000313" key="4">
    <source>
        <dbReference type="EMBL" id="KHE92032.1"/>
    </source>
</evidence>
<proteinExistence type="predicted"/>
<keyword evidence="1 2" id="KW-0597">Phosphoprotein</keyword>
<feature type="domain" description="Response regulatory" evidence="3">
    <location>
        <begin position="4"/>
        <end position="120"/>
    </location>
</feature>
<dbReference type="PANTHER" id="PTHR44591">
    <property type="entry name" value="STRESS RESPONSE REGULATOR PROTEIN 1"/>
    <property type="match status" value="1"/>
</dbReference>
<dbReference type="EMBL" id="JRYO01000154">
    <property type="protein sequence ID" value="KHE92032.1"/>
    <property type="molecule type" value="Genomic_DNA"/>
</dbReference>
<sequence>MNKTIMIVEDDQVFHDLYTELLEDTDYKLIHAYDGDEALLELEKEKPDLIILDIVMDMVTGDTFLLYLKSMPGCEDIPVIIISSQSKHSYKSLMDVEPNLTFLDKTVTKEKLLDEITAKIG</sequence>